<dbReference type="SMART" id="SM00731">
    <property type="entry name" value="SprT"/>
    <property type="match status" value="1"/>
</dbReference>
<dbReference type="Pfam" id="PF10263">
    <property type="entry name" value="SprT-like"/>
    <property type="match status" value="1"/>
</dbReference>
<accession>A0A0J6CJB6</accession>
<dbReference type="AlphaFoldDB" id="A0A0J6CJB6"/>
<feature type="domain" description="SprT-like" evidence="5">
    <location>
        <begin position="4"/>
        <end position="149"/>
    </location>
</feature>
<comment type="subcellular location">
    <subcellularLocation>
        <location evidence="4">Cytoplasm</location>
    </subcellularLocation>
</comment>
<gene>
    <name evidence="6" type="ORF">AB986_17800</name>
</gene>
<dbReference type="GO" id="GO:0005737">
    <property type="term" value="C:cytoplasm"/>
    <property type="evidence" value="ECO:0007669"/>
    <property type="project" value="UniProtKB-SubCell"/>
</dbReference>
<comment type="similarity">
    <text evidence="4">Belongs to the SprT family.</text>
</comment>
<comment type="cofactor">
    <cofactor evidence="4">
        <name>Zn(2+)</name>
        <dbReference type="ChEBI" id="CHEBI:29105"/>
    </cofactor>
    <text evidence="4">Binds 1 zinc ion.</text>
</comment>
<dbReference type="HAMAP" id="MF_00745">
    <property type="entry name" value="SprT_like"/>
    <property type="match status" value="1"/>
</dbReference>
<dbReference type="RefSeq" id="WP_048312983.1">
    <property type="nucleotide sequence ID" value="NZ_CP119526.1"/>
</dbReference>
<dbReference type="InterPro" id="IPR023524">
    <property type="entry name" value="Uncharacterised_SprT-like"/>
</dbReference>
<feature type="binding site" evidence="4">
    <location>
        <position position="71"/>
    </location>
    <ligand>
        <name>Zn(2+)</name>
        <dbReference type="ChEBI" id="CHEBI:29105"/>
    </ligand>
</feature>
<evidence type="ECO:0000256" key="2">
    <source>
        <dbReference type="ARBA" id="ARBA00022723"/>
    </source>
</evidence>
<proteinExistence type="inferred from homology"/>
<keyword evidence="3 4" id="KW-0862">Zinc</keyword>
<dbReference type="OrthoDB" id="9799909at2"/>
<name>A0A0J6CJB6_9BACL</name>
<keyword evidence="7" id="KW-1185">Reference proteome</keyword>
<sequence>MKDEELQKLVESISEEWFELSFNHAATFNSRLRTTGGRYLLRSHNLEFNKKHFDQFGMEELIGIIKHELCHYHLHLKRKGYKHQDQDFKKLLNQVGGSRYCQVVPGQRRIEEYKHLYECRDCMTKFKRKRKMDTAKYVCGRCRGRLRKIS</sequence>
<feature type="active site" evidence="4">
    <location>
        <position position="68"/>
    </location>
</feature>
<dbReference type="NCBIfam" id="NF003339">
    <property type="entry name" value="PRK04351.1"/>
    <property type="match status" value="1"/>
</dbReference>
<organism evidence="6 7">
    <name type="scientific">Guptibacillus hwajinpoensis</name>
    <dbReference type="NCBI Taxonomy" id="208199"/>
    <lineage>
        <taxon>Bacteria</taxon>
        <taxon>Bacillati</taxon>
        <taxon>Bacillota</taxon>
        <taxon>Bacilli</taxon>
        <taxon>Bacillales</taxon>
        <taxon>Guptibacillaceae</taxon>
        <taxon>Guptibacillus</taxon>
    </lineage>
</organism>
<dbReference type="Proteomes" id="UP000035996">
    <property type="component" value="Unassembled WGS sequence"/>
</dbReference>
<dbReference type="EMBL" id="LELK01000006">
    <property type="protein sequence ID" value="KMM36301.1"/>
    <property type="molecule type" value="Genomic_DNA"/>
</dbReference>
<evidence type="ECO:0000256" key="1">
    <source>
        <dbReference type="ARBA" id="ARBA00022490"/>
    </source>
</evidence>
<evidence type="ECO:0000256" key="4">
    <source>
        <dbReference type="HAMAP-Rule" id="MF_00745"/>
    </source>
</evidence>
<evidence type="ECO:0000259" key="5">
    <source>
        <dbReference type="SMART" id="SM00731"/>
    </source>
</evidence>
<dbReference type="InterPro" id="IPR006640">
    <property type="entry name" value="SprT-like_domain"/>
</dbReference>
<dbReference type="GO" id="GO:0008270">
    <property type="term" value="F:zinc ion binding"/>
    <property type="evidence" value="ECO:0007669"/>
    <property type="project" value="UniProtKB-UniRule"/>
</dbReference>
<protein>
    <recommendedName>
        <fullName evidence="4">Protein SprT-like</fullName>
    </recommendedName>
</protein>
<evidence type="ECO:0000313" key="6">
    <source>
        <dbReference type="EMBL" id="KMM36301.1"/>
    </source>
</evidence>
<dbReference type="GO" id="GO:0006950">
    <property type="term" value="P:response to stress"/>
    <property type="evidence" value="ECO:0007669"/>
    <property type="project" value="UniProtKB-ARBA"/>
</dbReference>
<reference evidence="6" key="1">
    <citation type="submission" date="2015-06" db="EMBL/GenBank/DDBJ databases">
        <authorList>
            <person name="Liu B."/>
            <person name="Wang J."/>
            <person name="Zhu Y."/>
            <person name="Liu G."/>
            <person name="Chen Q."/>
            <person name="Zheng C."/>
            <person name="Che J."/>
            <person name="Ge C."/>
            <person name="Shi H."/>
            <person name="Pan Z."/>
            <person name="Liu X."/>
        </authorList>
    </citation>
    <scope>NUCLEOTIDE SEQUENCE [LARGE SCALE GENOMIC DNA]</scope>
    <source>
        <strain evidence="6">DSM 16346</strain>
    </source>
</reference>
<keyword evidence="2 4" id="KW-0479">Metal-binding</keyword>
<comment type="caution">
    <text evidence="6">The sequence shown here is derived from an EMBL/GenBank/DDBJ whole genome shotgun (WGS) entry which is preliminary data.</text>
</comment>
<dbReference type="STRING" id="157733.AB986_17800"/>
<feature type="binding site" evidence="4">
    <location>
        <position position="67"/>
    </location>
    <ligand>
        <name>Zn(2+)</name>
        <dbReference type="ChEBI" id="CHEBI:29105"/>
    </ligand>
</feature>
<evidence type="ECO:0000313" key="7">
    <source>
        <dbReference type="Proteomes" id="UP000035996"/>
    </source>
</evidence>
<dbReference type="PATRIC" id="fig|157733.3.peg.2023"/>
<keyword evidence="1 4" id="KW-0963">Cytoplasm</keyword>
<evidence type="ECO:0000256" key="3">
    <source>
        <dbReference type="ARBA" id="ARBA00022833"/>
    </source>
</evidence>